<keyword evidence="7" id="KW-0808">Transferase</keyword>
<evidence type="ECO:0000256" key="2">
    <source>
        <dbReference type="ARBA" id="ARBA00022840"/>
    </source>
</evidence>
<accession>A0A5D0NN00</accession>
<keyword evidence="5" id="KW-0472">Membrane</keyword>
<evidence type="ECO:0000256" key="5">
    <source>
        <dbReference type="SAM" id="Phobius"/>
    </source>
</evidence>
<evidence type="ECO:0000259" key="6">
    <source>
        <dbReference type="PROSITE" id="PS50011"/>
    </source>
</evidence>
<keyword evidence="5" id="KW-1133">Transmembrane helix</keyword>
<dbReference type="Pfam" id="PF00069">
    <property type="entry name" value="Pkinase"/>
    <property type="match status" value="1"/>
</dbReference>
<feature type="transmembrane region" description="Helical" evidence="5">
    <location>
        <begin position="338"/>
        <end position="358"/>
    </location>
</feature>
<feature type="compositionally biased region" description="Pro residues" evidence="4">
    <location>
        <begin position="899"/>
        <end position="913"/>
    </location>
</feature>
<sequence length="927" mass="95106">MSGWRVPGYTELGELGAGAHGRVVLARHGAEGAVVAIKYIATGDPTAPRVPSEREARIMAAVRHPNVVRLHALVRGETDVALVMEAVRGVSLTRLLRGLGTLEPEAALTVLKGSLLGLAAAHAAGVVHRDYKPDNVIVGDGGVSKLIDFGVASVSGERSVAGTAAYMAPEQCNGDPAGPAADVYAATCVFVECVAGRPPYEGDQDAVLMAQHLHGPIPVGLVPAPLRGLVAQGMAKSAAERPPGAAEFVAELEAVAVAEYGEDWEGRGLAALAAAALALLPRGGGAAQAGTSTADSTIGTGHAAGAAGAGAVPAVPAVPAASSAKDVAKDQARRSTRIGLLVLCAALLLLIGTSLYVLRDHAATRDVAGRDTPPGPTAPGRPSPTPSHGKKGRDGGGTKKVATKDHPGGPFDRPPERPGTPCPAHAIEPYSFGAVQVGQAVARDFAFPRRACDDVGAMSVRGPGAGGFGAVVDCPPREARCRFRVTFRPGERGRLYSASVVVPSTEGGTAVALRVSGTAADPVQAACPRQALPVRNLGSAEAGRSVARVLDVPWNACYDASAIRIDGDPSFALAGTRCGGAACQATVTFAPTDAGARSATLVVPDRTGEAAVTVPVTAAGTRPEPSCRRGATGPAYHFEDEVIVGGWRKAGVPIPWDWCYDANAMSLSDTSAFLLAPILECPPEDRPTCVTLVIFKPAEPGTYSTTLLVRDRDGGPGVSVRVSGTAVPRCDFRGDAEVEGARVHQRVERTVGFERPSCLRGASYRLEGDPAFQLVSNGCASAGTGHCEFTLAFSPQRVGPHRTSLVMRDWNRRVIGTYTVTAQGRADEGGRVPCDPDPDGCPDGFTTSSSEPSAEPSEPGGTGGPRTVTPSAKPGPDAPKKSAKPKRPEKKEPETPDTPALPHPEPSTAPPAIAPAGSGRTRAVPAR</sequence>
<feature type="region of interest" description="Disordered" evidence="4">
    <location>
        <begin position="366"/>
        <end position="425"/>
    </location>
</feature>
<keyword evidence="1 3" id="KW-0547">Nucleotide-binding</keyword>
<keyword evidence="8" id="KW-1185">Reference proteome</keyword>
<dbReference type="SUPFAM" id="SSF56112">
    <property type="entry name" value="Protein kinase-like (PK-like)"/>
    <property type="match status" value="1"/>
</dbReference>
<dbReference type="InterPro" id="IPR053235">
    <property type="entry name" value="Ser_Thr_kinase"/>
</dbReference>
<name>A0A5D0NN00_9ACTN</name>
<evidence type="ECO:0000256" key="4">
    <source>
        <dbReference type="SAM" id="MobiDB-lite"/>
    </source>
</evidence>
<keyword evidence="2 3" id="KW-0067">ATP-binding</keyword>
<dbReference type="Proteomes" id="UP000323380">
    <property type="component" value="Unassembled WGS sequence"/>
</dbReference>
<feature type="binding site" evidence="3">
    <location>
        <position position="38"/>
    </location>
    <ligand>
        <name>ATP</name>
        <dbReference type="ChEBI" id="CHEBI:30616"/>
    </ligand>
</feature>
<dbReference type="GO" id="GO:0004674">
    <property type="term" value="F:protein serine/threonine kinase activity"/>
    <property type="evidence" value="ECO:0007669"/>
    <property type="project" value="TreeGrafter"/>
</dbReference>
<dbReference type="GO" id="GO:0005524">
    <property type="term" value="F:ATP binding"/>
    <property type="evidence" value="ECO:0007669"/>
    <property type="project" value="UniProtKB-UniRule"/>
</dbReference>
<reference evidence="7 8" key="1">
    <citation type="submission" date="2019-08" db="EMBL/GenBank/DDBJ databases">
        <title>Actinomadura sp. nov. CYP1-5 isolated from mountain soil.</title>
        <authorList>
            <person name="Songsumanus A."/>
            <person name="Kuncharoen N."/>
            <person name="Kudo T."/>
            <person name="Yuki M."/>
            <person name="Igarashi Y."/>
            <person name="Tanasupawat S."/>
        </authorList>
    </citation>
    <scope>NUCLEOTIDE SEQUENCE [LARGE SCALE GENOMIC DNA]</scope>
    <source>
        <strain evidence="7 8">JCM 14158</strain>
    </source>
</reference>
<dbReference type="GO" id="GO:0005737">
    <property type="term" value="C:cytoplasm"/>
    <property type="evidence" value="ECO:0007669"/>
    <property type="project" value="TreeGrafter"/>
</dbReference>
<dbReference type="CDD" id="cd14014">
    <property type="entry name" value="STKc_PknB_like"/>
    <property type="match status" value="1"/>
</dbReference>
<dbReference type="STRING" id="1220554.GCA_001552135_04592"/>
<dbReference type="InterPro" id="IPR011009">
    <property type="entry name" value="Kinase-like_dom_sf"/>
</dbReference>
<dbReference type="EMBL" id="VSFG01000003">
    <property type="protein sequence ID" value="TYB45504.1"/>
    <property type="molecule type" value="Genomic_DNA"/>
</dbReference>
<feature type="compositionally biased region" description="Low complexity" evidence="4">
    <location>
        <begin position="841"/>
        <end position="875"/>
    </location>
</feature>
<gene>
    <name evidence="7" type="ORF">FXF69_18915</name>
</gene>
<evidence type="ECO:0000313" key="7">
    <source>
        <dbReference type="EMBL" id="TYB45504.1"/>
    </source>
</evidence>
<dbReference type="PROSITE" id="PS00108">
    <property type="entry name" value="PROTEIN_KINASE_ST"/>
    <property type="match status" value="1"/>
</dbReference>
<feature type="compositionally biased region" description="Pro residues" evidence="4">
    <location>
        <begin position="373"/>
        <end position="385"/>
    </location>
</feature>
<dbReference type="PANTHER" id="PTHR24361">
    <property type="entry name" value="MITOGEN-ACTIVATED KINASE KINASE KINASE"/>
    <property type="match status" value="1"/>
</dbReference>
<feature type="domain" description="Protein kinase" evidence="6">
    <location>
        <begin position="9"/>
        <end position="255"/>
    </location>
</feature>
<evidence type="ECO:0000256" key="3">
    <source>
        <dbReference type="PROSITE-ProRule" id="PRU10141"/>
    </source>
</evidence>
<dbReference type="Gene3D" id="1.10.510.10">
    <property type="entry name" value="Transferase(Phosphotransferase) domain 1"/>
    <property type="match status" value="1"/>
</dbReference>
<dbReference type="InterPro" id="IPR017441">
    <property type="entry name" value="Protein_kinase_ATP_BS"/>
</dbReference>
<organism evidence="7 8">
    <name type="scientific">Actinomadura chibensis</name>
    <dbReference type="NCBI Taxonomy" id="392828"/>
    <lineage>
        <taxon>Bacteria</taxon>
        <taxon>Bacillati</taxon>
        <taxon>Actinomycetota</taxon>
        <taxon>Actinomycetes</taxon>
        <taxon>Streptosporangiales</taxon>
        <taxon>Thermomonosporaceae</taxon>
        <taxon>Actinomadura</taxon>
    </lineage>
</organism>
<dbReference type="InterPro" id="IPR000719">
    <property type="entry name" value="Prot_kinase_dom"/>
</dbReference>
<protein>
    <submittedName>
        <fullName evidence="7">Protein kinase</fullName>
    </submittedName>
</protein>
<dbReference type="PROSITE" id="PS50011">
    <property type="entry name" value="PROTEIN_KINASE_DOM"/>
    <property type="match status" value="1"/>
</dbReference>
<comment type="caution">
    <text evidence="7">The sequence shown here is derived from an EMBL/GenBank/DDBJ whole genome shotgun (WGS) entry which is preliminary data.</text>
</comment>
<proteinExistence type="predicted"/>
<feature type="compositionally biased region" description="Basic and acidic residues" evidence="4">
    <location>
        <begin position="392"/>
        <end position="407"/>
    </location>
</feature>
<dbReference type="AlphaFoldDB" id="A0A5D0NN00"/>
<keyword evidence="5" id="KW-0812">Transmembrane</keyword>
<evidence type="ECO:0000256" key="1">
    <source>
        <dbReference type="ARBA" id="ARBA00022741"/>
    </source>
</evidence>
<dbReference type="PROSITE" id="PS00107">
    <property type="entry name" value="PROTEIN_KINASE_ATP"/>
    <property type="match status" value="1"/>
</dbReference>
<feature type="region of interest" description="Disordered" evidence="4">
    <location>
        <begin position="821"/>
        <end position="927"/>
    </location>
</feature>
<dbReference type="InterPro" id="IPR008271">
    <property type="entry name" value="Ser/Thr_kinase_AS"/>
</dbReference>
<dbReference type="RefSeq" id="WP_083981002.1">
    <property type="nucleotide sequence ID" value="NZ_VSFG01000003.1"/>
</dbReference>
<evidence type="ECO:0000313" key="8">
    <source>
        <dbReference type="Proteomes" id="UP000323380"/>
    </source>
</evidence>
<keyword evidence="7" id="KW-0418">Kinase</keyword>